<gene>
    <name evidence="4" type="ORF">KP509_03G014400</name>
</gene>
<dbReference type="InterPro" id="IPR046960">
    <property type="entry name" value="PPR_At4g14850-like_plant"/>
</dbReference>
<dbReference type="Pfam" id="PF13812">
    <property type="entry name" value="PPR_3"/>
    <property type="match status" value="1"/>
</dbReference>
<reference evidence="4" key="1">
    <citation type="submission" date="2021-08" db="EMBL/GenBank/DDBJ databases">
        <title>WGS assembly of Ceratopteris richardii.</title>
        <authorList>
            <person name="Marchant D.B."/>
            <person name="Chen G."/>
            <person name="Jenkins J."/>
            <person name="Shu S."/>
            <person name="Leebens-Mack J."/>
            <person name="Grimwood J."/>
            <person name="Schmutz J."/>
            <person name="Soltis P."/>
            <person name="Soltis D."/>
            <person name="Chen Z.-H."/>
        </authorList>
    </citation>
    <scope>NUCLEOTIDE SEQUENCE</scope>
    <source>
        <strain evidence="4">Whitten #5841</strain>
        <tissue evidence="4">Leaf</tissue>
    </source>
</reference>
<dbReference type="PANTHER" id="PTHR24015">
    <property type="entry name" value="OS07G0578800 PROTEIN-RELATED"/>
    <property type="match status" value="1"/>
</dbReference>
<dbReference type="Pfam" id="PF01535">
    <property type="entry name" value="PPR"/>
    <property type="match status" value="5"/>
</dbReference>
<protein>
    <recommendedName>
        <fullName evidence="6">Pentatricopeptide repeat-containing protein</fullName>
    </recommendedName>
</protein>
<evidence type="ECO:0000256" key="2">
    <source>
        <dbReference type="PROSITE-ProRule" id="PRU00708"/>
    </source>
</evidence>
<dbReference type="Gene3D" id="1.25.40.10">
    <property type="entry name" value="Tetratricopeptide repeat domain"/>
    <property type="match status" value="6"/>
</dbReference>
<feature type="repeat" description="PPR" evidence="2">
    <location>
        <begin position="684"/>
        <end position="718"/>
    </location>
</feature>
<dbReference type="Proteomes" id="UP000825935">
    <property type="component" value="Chromosome 3"/>
</dbReference>
<keyword evidence="3" id="KW-1133">Transmembrane helix</keyword>
<keyword evidence="5" id="KW-1185">Reference proteome</keyword>
<dbReference type="NCBIfam" id="TIGR00756">
    <property type="entry name" value="PPR"/>
    <property type="match status" value="3"/>
</dbReference>
<feature type="transmembrane region" description="Helical" evidence="3">
    <location>
        <begin position="30"/>
        <end position="54"/>
    </location>
</feature>
<feature type="repeat" description="PPR" evidence="2">
    <location>
        <begin position="583"/>
        <end position="617"/>
    </location>
</feature>
<sequence length="851" mass="93378">MTVAITAGAAGSSMSKRARGQRVMDILTTFALLFICGSVLLLLALISLIIGPFLDLDDDHKPFIPHLRIWREINFRKDAQLLCSFFPYPGYIETFKFEFAIYQGMQTSSVNSNNVKFLSMLKACANRGALEEGKGVHIELTKSGCETDLRISSALLRMYSKCSRLNEARHVFDSLPSPDVVMWGAMITGYSQNGLAASALDMFSLLEVHKVKPDATCFSSTLNACGRLGTLQQGKLVHAEVLERGLEQTLVIGGTLVDMYVHCRSLEDAKNVFENCPSRDIVSYGAMISGYVQNGQSMLALQAYAELEGHGIKPNKFLFSCILKACGSIGALSEGAYIHDQAIKAALETDVVVGSAILDMYAKCLWIKEAYSVFKKLHKKDLVAWGAITVGLIQCGQSYTAFTLFKEMLQGDLKPDTYVFTGILKACGITGALNEGMNIHAQVIEAGYELDLCVGNALVDMYAKCRNINDAIWSFWKLPSRNIEAWGAIIAGCTLVGYAYEAISLFRMMLQEYIKLDVLIFSVVFRACGSIGAEAEGRLLHDLAIDNCIASEARIRNALVDMYCRCGRLEDARNEFDKLDSPDASSWGTMVAGYCGSNEWLSALELFESMQASGHKPTKNTLMSLLKACVSVGAVKQGTIVHGLIIRNSYESDRLLGSSLLDMYAGCGCLDEAQKVFDTLSELDVVSWGALMSGYALHGDYQMVGECFNGLCLQGIKPNDFIFTNLLTACSHTGMLDAAGFYLSAMVNKFKMLPNVEQYSCMIDLFGQIGCLKEADDMLQTMAAIPDFVMCTSLLNNCQRHGNLGLGNLCFNKLIRLAPDDASAYVAMLNMYADLEAWDVEELHLCDYLPT</sequence>
<dbReference type="FunFam" id="1.25.40.10:FF:000073">
    <property type="entry name" value="Pentatricopeptide repeat-containing protein chloroplastic"/>
    <property type="match status" value="1"/>
</dbReference>
<feature type="repeat" description="PPR" evidence="2">
    <location>
        <begin position="280"/>
        <end position="314"/>
    </location>
</feature>
<dbReference type="PROSITE" id="PS51375">
    <property type="entry name" value="PPR"/>
    <property type="match status" value="5"/>
</dbReference>
<organism evidence="4 5">
    <name type="scientific">Ceratopteris richardii</name>
    <name type="common">Triangle waterfern</name>
    <dbReference type="NCBI Taxonomy" id="49495"/>
    <lineage>
        <taxon>Eukaryota</taxon>
        <taxon>Viridiplantae</taxon>
        <taxon>Streptophyta</taxon>
        <taxon>Embryophyta</taxon>
        <taxon>Tracheophyta</taxon>
        <taxon>Polypodiopsida</taxon>
        <taxon>Polypodiidae</taxon>
        <taxon>Polypodiales</taxon>
        <taxon>Pteridineae</taxon>
        <taxon>Pteridaceae</taxon>
        <taxon>Parkerioideae</taxon>
        <taxon>Ceratopteris</taxon>
    </lineage>
</organism>
<dbReference type="AlphaFoldDB" id="A0A8T2UXB8"/>
<dbReference type="InterPro" id="IPR002885">
    <property type="entry name" value="PPR_rpt"/>
</dbReference>
<dbReference type="GO" id="GO:0009451">
    <property type="term" value="P:RNA modification"/>
    <property type="evidence" value="ECO:0007669"/>
    <property type="project" value="InterPro"/>
</dbReference>
<dbReference type="FunFam" id="1.25.40.10:FF:000285">
    <property type="entry name" value="Pentatricopeptide repeat-containing protein, chloroplastic"/>
    <property type="match status" value="2"/>
</dbReference>
<evidence type="ECO:0000256" key="3">
    <source>
        <dbReference type="SAM" id="Phobius"/>
    </source>
</evidence>
<dbReference type="FunFam" id="1.25.40.10:FF:000242">
    <property type="entry name" value="Pentatricopeptide repeat-containing protein"/>
    <property type="match status" value="1"/>
</dbReference>
<evidence type="ECO:0000313" key="4">
    <source>
        <dbReference type="EMBL" id="KAH7440861.1"/>
    </source>
</evidence>
<proteinExistence type="predicted"/>
<dbReference type="OMA" id="HECLVEM"/>
<keyword evidence="3" id="KW-0812">Transmembrane</keyword>
<keyword evidence="3" id="KW-0472">Membrane</keyword>
<keyword evidence="1" id="KW-0677">Repeat</keyword>
<accession>A0A8T2UXB8</accession>
<comment type="caution">
    <text evidence="4">The sequence shown here is derived from an EMBL/GenBank/DDBJ whole genome shotgun (WGS) entry which is preliminary data.</text>
</comment>
<dbReference type="Pfam" id="PF13041">
    <property type="entry name" value="PPR_2"/>
    <property type="match status" value="3"/>
</dbReference>
<dbReference type="OrthoDB" id="607373at2759"/>
<dbReference type="GO" id="GO:0003723">
    <property type="term" value="F:RNA binding"/>
    <property type="evidence" value="ECO:0007669"/>
    <property type="project" value="InterPro"/>
</dbReference>
<dbReference type="PANTHER" id="PTHR24015:SF548">
    <property type="entry name" value="OS08G0340900 PROTEIN"/>
    <property type="match status" value="1"/>
</dbReference>
<dbReference type="InterPro" id="IPR011990">
    <property type="entry name" value="TPR-like_helical_dom_sf"/>
</dbReference>
<evidence type="ECO:0008006" key="6">
    <source>
        <dbReference type="Google" id="ProtNLM"/>
    </source>
</evidence>
<evidence type="ECO:0000313" key="5">
    <source>
        <dbReference type="Proteomes" id="UP000825935"/>
    </source>
</evidence>
<evidence type="ECO:0000256" key="1">
    <source>
        <dbReference type="ARBA" id="ARBA00022737"/>
    </source>
</evidence>
<feature type="repeat" description="PPR" evidence="2">
    <location>
        <begin position="381"/>
        <end position="415"/>
    </location>
</feature>
<dbReference type="FunFam" id="1.25.40.10:FF:000344">
    <property type="entry name" value="Pentatricopeptide repeat-containing protein"/>
    <property type="match status" value="1"/>
</dbReference>
<name>A0A8T2UXB8_CERRI</name>
<dbReference type="EMBL" id="CM035408">
    <property type="protein sequence ID" value="KAH7440860.1"/>
    <property type="molecule type" value="Genomic_DNA"/>
</dbReference>
<dbReference type="EMBL" id="CM035408">
    <property type="protein sequence ID" value="KAH7440861.1"/>
    <property type="molecule type" value="Genomic_DNA"/>
</dbReference>
<feature type="repeat" description="PPR" evidence="2">
    <location>
        <begin position="179"/>
        <end position="213"/>
    </location>
</feature>